<dbReference type="Proteomes" id="UP001196301">
    <property type="component" value="Unassembled WGS sequence"/>
</dbReference>
<comment type="caution">
    <text evidence="5">The sequence shown here is derived from an EMBL/GenBank/DDBJ whole genome shotgun (WGS) entry which is preliminary data.</text>
</comment>
<feature type="domain" description="HTH gntR-type" evidence="4">
    <location>
        <begin position="7"/>
        <end position="76"/>
    </location>
</feature>
<dbReference type="PROSITE" id="PS50949">
    <property type="entry name" value="HTH_GNTR"/>
    <property type="match status" value="1"/>
</dbReference>
<dbReference type="CDD" id="cd07377">
    <property type="entry name" value="WHTH_GntR"/>
    <property type="match status" value="1"/>
</dbReference>
<accession>A0ABS6DVP1</accession>
<sequence length="229" mass="25962">MEYKKAQSLPEKAADEILDMIVTKKQFNIGDKLPNETELSSLLNVSRTTLREAIKMLVLKDIVEIKRGKGTFVKRNEIDNFPLGNLKGNSSDLADLLEMRLIIEPMGAYYATKRATNDEIDKIIEYGEIVEQKILNNEDRTDAEQLFHNAIAKASGNSFMKELVPIISKAINESVILSKQYEKATELTLKDHKLIMDFMKERNAEGAKTAMSLHIIHTIDSFGFNDRLV</sequence>
<dbReference type="Pfam" id="PF00392">
    <property type="entry name" value="GntR"/>
    <property type="match status" value="1"/>
</dbReference>
<organism evidence="5 6">
    <name type="scientific">Intestinibacter bartlettii</name>
    <dbReference type="NCBI Taxonomy" id="261299"/>
    <lineage>
        <taxon>Bacteria</taxon>
        <taxon>Bacillati</taxon>
        <taxon>Bacillota</taxon>
        <taxon>Clostridia</taxon>
        <taxon>Peptostreptococcales</taxon>
        <taxon>Peptostreptococcaceae</taxon>
        <taxon>Intestinibacter</taxon>
    </lineage>
</organism>
<keyword evidence="6" id="KW-1185">Reference proteome</keyword>
<keyword evidence="1" id="KW-0805">Transcription regulation</keyword>
<protein>
    <submittedName>
        <fullName evidence="5">FadR family transcriptional regulator</fullName>
    </submittedName>
</protein>
<dbReference type="PANTHER" id="PTHR43537">
    <property type="entry name" value="TRANSCRIPTIONAL REGULATOR, GNTR FAMILY"/>
    <property type="match status" value="1"/>
</dbReference>
<keyword evidence="3" id="KW-0804">Transcription</keyword>
<evidence type="ECO:0000256" key="3">
    <source>
        <dbReference type="ARBA" id="ARBA00023163"/>
    </source>
</evidence>
<evidence type="ECO:0000259" key="4">
    <source>
        <dbReference type="PROSITE" id="PS50949"/>
    </source>
</evidence>
<dbReference type="InterPro" id="IPR011711">
    <property type="entry name" value="GntR_C"/>
</dbReference>
<name>A0ABS6DVP1_9FIRM</name>
<dbReference type="PANTHER" id="PTHR43537:SF5">
    <property type="entry name" value="UXU OPERON TRANSCRIPTIONAL REGULATOR"/>
    <property type="match status" value="1"/>
</dbReference>
<gene>
    <name evidence="5" type="ORF">KQI20_05515</name>
</gene>
<evidence type="ECO:0000313" key="6">
    <source>
        <dbReference type="Proteomes" id="UP001196301"/>
    </source>
</evidence>
<dbReference type="EMBL" id="JAHLOQ010000011">
    <property type="protein sequence ID" value="MBU5335891.1"/>
    <property type="molecule type" value="Genomic_DNA"/>
</dbReference>
<dbReference type="InterPro" id="IPR000524">
    <property type="entry name" value="Tscrpt_reg_HTH_GntR"/>
</dbReference>
<keyword evidence="2" id="KW-0238">DNA-binding</keyword>
<evidence type="ECO:0000313" key="5">
    <source>
        <dbReference type="EMBL" id="MBU5335891.1"/>
    </source>
</evidence>
<evidence type="ECO:0000256" key="2">
    <source>
        <dbReference type="ARBA" id="ARBA00023125"/>
    </source>
</evidence>
<proteinExistence type="predicted"/>
<reference evidence="5 6" key="1">
    <citation type="submission" date="2021-06" db="EMBL/GenBank/DDBJ databases">
        <authorList>
            <person name="Sun Q."/>
            <person name="Li D."/>
        </authorList>
    </citation>
    <scope>NUCLEOTIDE SEQUENCE [LARGE SCALE GENOMIC DNA]</scope>
    <source>
        <strain evidence="5 6">N19</strain>
    </source>
</reference>
<dbReference type="SMART" id="SM00345">
    <property type="entry name" value="HTH_GNTR"/>
    <property type="match status" value="1"/>
</dbReference>
<evidence type="ECO:0000256" key="1">
    <source>
        <dbReference type="ARBA" id="ARBA00023015"/>
    </source>
</evidence>
<dbReference type="Pfam" id="PF07729">
    <property type="entry name" value="FCD"/>
    <property type="match status" value="1"/>
</dbReference>
<dbReference type="SMART" id="SM00895">
    <property type="entry name" value="FCD"/>
    <property type="match status" value="1"/>
</dbReference>